<keyword evidence="7" id="KW-1185">Reference proteome</keyword>
<dbReference type="EMBL" id="AMQN01010715">
    <property type="status" value="NOT_ANNOTATED_CDS"/>
    <property type="molecule type" value="Genomic_DNA"/>
</dbReference>
<proteinExistence type="predicted"/>
<keyword evidence="1" id="KW-1015">Disulfide bond</keyword>
<keyword evidence="3" id="KW-0472">Membrane</keyword>
<dbReference type="Gene3D" id="2.10.25.10">
    <property type="entry name" value="Laminin"/>
    <property type="match status" value="1"/>
</dbReference>
<evidence type="ECO:0000259" key="4">
    <source>
        <dbReference type="PROSITE" id="PS50026"/>
    </source>
</evidence>
<gene>
    <name evidence="5" type="ORF">CAPTEDRAFT_204393</name>
</gene>
<evidence type="ECO:0000256" key="3">
    <source>
        <dbReference type="SAM" id="Phobius"/>
    </source>
</evidence>
<evidence type="ECO:0000313" key="6">
    <source>
        <dbReference type="EnsemblMetazoa" id="CapteP204393"/>
    </source>
</evidence>
<organism evidence="5">
    <name type="scientific">Capitella teleta</name>
    <name type="common">Polychaete worm</name>
    <dbReference type="NCBI Taxonomy" id="283909"/>
    <lineage>
        <taxon>Eukaryota</taxon>
        <taxon>Metazoa</taxon>
        <taxon>Spiralia</taxon>
        <taxon>Lophotrochozoa</taxon>
        <taxon>Annelida</taxon>
        <taxon>Polychaeta</taxon>
        <taxon>Sedentaria</taxon>
        <taxon>Scolecida</taxon>
        <taxon>Capitellidae</taxon>
        <taxon>Capitella</taxon>
    </lineage>
</organism>
<evidence type="ECO:0000313" key="7">
    <source>
        <dbReference type="Proteomes" id="UP000014760"/>
    </source>
</evidence>
<keyword evidence="1" id="KW-0245">EGF-like domain</keyword>
<dbReference type="EMBL" id="KB308450">
    <property type="protein sequence ID" value="ELT97870.1"/>
    <property type="molecule type" value="Genomic_DNA"/>
</dbReference>
<feature type="transmembrane region" description="Helical" evidence="3">
    <location>
        <begin position="204"/>
        <end position="227"/>
    </location>
</feature>
<dbReference type="InterPro" id="IPR000742">
    <property type="entry name" value="EGF"/>
</dbReference>
<accession>R7U3Y7</accession>
<evidence type="ECO:0000256" key="2">
    <source>
        <dbReference type="SAM" id="MobiDB-lite"/>
    </source>
</evidence>
<dbReference type="PROSITE" id="PS00022">
    <property type="entry name" value="EGF_1"/>
    <property type="match status" value="1"/>
</dbReference>
<dbReference type="PROSITE" id="PS50026">
    <property type="entry name" value="EGF_3"/>
    <property type="match status" value="1"/>
</dbReference>
<keyword evidence="3" id="KW-0812">Transmembrane</keyword>
<dbReference type="SUPFAM" id="SSF57196">
    <property type="entry name" value="EGF/Laminin"/>
    <property type="match status" value="1"/>
</dbReference>
<reference evidence="5 7" key="2">
    <citation type="journal article" date="2013" name="Nature">
        <title>Insights into bilaterian evolution from three spiralian genomes.</title>
        <authorList>
            <person name="Simakov O."/>
            <person name="Marletaz F."/>
            <person name="Cho S.J."/>
            <person name="Edsinger-Gonzales E."/>
            <person name="Havlak P."/>
            <person name="Hellsten U."/>
            <person name="Kuo D.H."/>
            <person name="Larsson T."/>
            <person name="Lv J."/>
            <person name="Arendt D."/>
            <person name="Savage R."/>
            <person name="Osoegawa K."/>
            <person name="de Jong P."/>
            <person name="Grimwood J."/>
            <person name="Chapman J.A."/>
            <person name="Shapiro H."/>
            <person name="Aerts A."/>
            <person name="Otillar R.P."/>
            <person name="Terry A.Y."/>
            <person name="Boore J.L."/>
            <person name="Grigoriev I.V."/>
            <person name="Lindberg D.R."/>
            <person name="Seaver E.C."/>
            <person name="Weisblat D.A."/>
            <person name="Putnam N.H."/>
            <person name="Rokhsar D.S."/>
        </authorList>
    </citation>
    <scope>NUCLEOTIDE SEQUENCE</scope>
    <source>
        <strain evidence="5 7">I ESC-2004</strain>
    </source>
</reference>
<evidence type="ECO:0000256" key="1">
    <source>
        <dbReference type="PROSITE-ProRule" id="PRU00076"/>
    </source>
</evidence>
<reference evidence="6" key="3">
    <citation type="submission" date="2015-06" db="UniProtKB">
        <authorList>
            <consortium name="EnsemblMetazoa"/>
        </authorList>
    </citation>
    <scope>IDENTIFICATION</scope>
</reference>
<feature type="region of interest" description="Disordered" evidence="2">
    <location>
        <begin position="284"/>
        <end position="306"/>
    </location>
</feature>
<evidence type="ECO:0000313" key="5">
    <source>
        <dbReference type="EMBL" id="ELT97870.1"/>
    </source>
</evidence>
<dbReference type="AlphaFoldDB" id="R7U3Y7"/>
<feature type="domain" description="EGF-like" evidence="4">
    <location>
        <begin position="55"/>
        <end position="89"/>
    </location>
</feature>
<reference evidence="7" key="1">
    <citation type="submission" date="2012-12" db="EMBL/GenBank/DDBJ databases">
        <authorList>
            <person name="Hellsten U."/>
            <person name="Grimwood J."/>
            <person name="Chapman J.A."/>
            <person name="Shapiro H."/>
            <person name="Aerts A."/>
            <person name="Otillar R.P."/>
            <person name="Terry A.Y."/>
            <person name="Boore J.L."/>
            <person name="Simakov O."/>
            <person name="Marletaz F."/>
            <person name="Cho S.-J."/>
            <person name="Edsinger-Gonzales E."/>
            <person name="Havlak P."/>
            <person name="Kuo D.-H."/>
            <person name="Larsson T."/>
            <person name="Lv J."/>
            <person name="Arendt D."/>
            <person name="Savage R."/>
            <person name="Osoegawa K."/>
            <person name="de Jong P."/>
            <person name="Lindberg D.R."/>
            <person name="Seaver E.C."/>
            <person name="Weisblat D.A."/>
            <person name="Putnam N.H."/>
            <person name="Grigoriev I.V."/>
            <person name="Rokhsar D.S."/>
        </authorList>
    </citation>
    <scope>NUCLEOTIDE SEQUENCE</scope>
    <source>
        <strain evidence="7">I ESC-2004</strain>
    </source>
</reference>
<keyword evidence="3" id="KW-1133">Transmembrane helix</keyword>
<dbReference type="Proteomes" id="UP000014760">
    <property type="component" value="Unassembled WGS sequence"/>
</dbReference>
<dbReference type="HOGENOM" id="CLU_909858_0_0_1"/>
<comment type="caution">
    <text evidence="1">Lacks conserved residue(s) required for the propagation of feature annotation.</text>
</comment>
<name>R7U3Y7_CAPTE</name>
<dbReference type="EnsemblMetazoa" id="CapteT204393">
    <property type="protein sequence ID" value="CapteP204393"/>
    <property type="gene ID" value="CapteG204393"/>
</dbReference>
<feature type="disulfide bond" evidence="1">
    <location>
        <begin position="79"/>
        <end position="88"/>
    </location>
</feature>
<sequence>MSACVSEDISLHPSKGEGKPLDKAIHGDYQVSKMESKIFISLATLLLQTTSSFSSDESCNCLNDGKCVTRDDGGTECQCQRYFTGPYCLTVDLHEVKHSVDEESISFIWQGDSVLLRNYSVVTHRVGTEEDELRAQSLPKNETDIIFVGGLRPERTRYILCILPTDEVENQTSKDLVKRMTKLKAMNAANCGHVLTAYDGYGPYASAAMGVVACMSTTLLLLVLCSAGHSCRDRERRERLMAEVMGKLEFFSAVAATKSSLQKSSSQPEESTHEIVSVEVVIDTPSSEEVTSHAPRASHLASLDSL</sequence>
<protein>
    <recommendedName>
        <fullName evidence="4">EGF-like domain-containing protein</fullName>
    </recommendedName>
</protein>